<reference evidence="1 2" key="1">
    <citation type="submission" date="2019-02" db="EMBL/GenBank/DDBJ databases">
        <title>Deep-cultivation of Planctomycetes and their phenomic and genomic characterization uncovers novel biology.</title>
        <authorList>
            <person name="Wiegand S."/>
            <person name="Jogler M."/>
            <person name="Boedeker C."/>
            <person name="Pinto D."/>
            <person name="Vollmers J."/>
            <person name="Rivas-Marin E."/>
            <person name="Kohn T."/>
            <person name="Peeters S.H."/>
            <person name="Heuer A."/>
            <person name="Rast P."/>
            <person name="Oberbeckmann S."/>
            <person name="Bunk B."/>
            <person name="Jeske O."/>
            <person name="Meyerdierks A."/>
            <person name="Storesund J.E."/>
            <person name="Kallscheuer N."/>
            <person name="Luecker S."/>
            <person name="Lage O.M."/>
            <person name="Pohl T."/>
            <person name="Merkel B.J."/>
            <person name="Hornburger P."/>
            <person name="Mueller R.-W."/>
            <person name="Bruemmer F."/>
            <person name="Labrenz M."/>
            <person name="Spormann A.M."/>
            <person name="Op den Camp H."/>
            <person name="Overmann J."/>
            <person name="Amann R."/>
            <person name="Jetten M.S.M."/>
            <person name="Mascher T."/>
            <person name="Medema M.H."/>
            <person name="Devos D.P."/>
            <person name="Kaster A.-K."/>
            <person name="Ovreas L."/>
            <person name="Rohde M."/>
            <person name="Galperin M.Y."/>
            <person name="Jogler C."/>
        </authorList>
    </citation>
    <scope>NUCLEOTIDE SEQUENCE [LARGE SCALE GENOMIC DNA]</scope>
    <source>
        <strain evidence="1 2">K23_9</strain>
    </source>
</reference>
<evidence type="ECO:0000313" key="2">
    <source>
        <dbReference type="Proteomes" id="UP000319817"/>
    </source>
</evidence>
<organism evidence="1 2">
    <name type="scientific">Stieleria marina</name>
    <dbReference type="NCBI Taxonomy" id="1930275"/>
    <lineage>
        <taxon>Bacteria</taxon>
        <taxon>Pseudomonadati</taxon>
        <taxon>Planctomycetota</taxon>
        <taxon>Planctomycetia</taxon>
        <taxon>Pirellulales</taxon>
        <taxon>Pirellulaceae</taxon>
        <taxon>Stieleria</taxon>
    </lineage>
</organism>
<evidence type="ECO:0000313" key="1">
    <source>
        <dbReference type="EMBL" id="QDT10772.1"/>
    </source>
</evidence>
<name>A0A517NUH0_9BACT</name>
<keyword evidence="2" id="KW-1185">Reference proteome</keyword>
<proteinExistence type="predicted"/>
<dbReference type="EMBL" id="CP036526">
    <property type="protein sequence ID" value="QDT10772.1"/>
    <property type="molecule type" value="Genomic_DNA"/>
</dbReference>
<dbReference type="AlphaFoldDB" id="A0A517NUH0"/>
<accession>A0A517NUH0</accession>
<sequence>MDHIAKTFWMGRSSFATAACWEATLRKTACARFEQSADATSCPSTVVNPEAKSSRVPLRFRQPTQNLARSEATVL</sequence>
<dbReference type="Proteomes" id="UP000319817">
    <property type="component" value="Chromosome"/>
</dbReference>
<gene>
    <name evidence="1" type="ORF">K239x_27620</name>
</gene>
<protein>
    <submittedName>
        <fullName evidence="1">Uncharacterized protein</fullName>
    </submittedName>
</protein>